<gene>
    <name evidence="1" type="ORF">O0S08_22180</name>
</gene>
<dbReference type="Proteomes" id="UP001164459">
    <property type="component" value="Chromosome"/>
</dbReference>
<name>A0ABY7HHQ5_9BACT</name>
<accession>A0ABY7HHQ5</accession>
<dbReference type="RefSeq" id="WP_269041205.1">
    <property type="nucleotide sequence ID" value="NZ_CP114040.1"/>
</dbReference>
<proteinExistence type="predicted"/>
<reference evidence="1" key="1">
    <citation type="submission" date="2022-11" db="EMBL/GenBank/DDBJ databases">
        <title>Minimal conservation of predation-associated metabolite biosynthetic gene clusters underscores biosynthetic potential of Myxococcota including descriptions for ten novel species: Archangium lansinium sp. nov., Myxococcus landrumus sp. nov., Nannocystis bai.</title>
        <authorList>
            <person name="Ahearne A."/>
            <person name="Stevens C."/>
            <person name="Dowd S."/>
        </authorList>
    </citation>
    <scope>NUCLEOTIDE SEQUENCE</scope>
    <source>
        <strain evidence="1">Fl3</strain>
    </source>
</reference>
<evidence type="ECO:0000313" key="1">
    <source>
        <dbReference type="EMBL" id="WAS98848.1"/>
    </source>
</evidence>
<evidence type="ECO:0000313" key="2">
    <source>
        <dbReference type="Proteomes" id="UP001164459"/>
    </source>
</evidence>
<keyword evidence="2" id="KW-1185">Reference proteome</keyword>
<dbReference type="EMBL" id="CP114040">
    <property type="protein sequence ID" value="WAS98848.1"/>
    <property type="molecule type" value="Genomic_DNA"/>
</dbReference>
<organism evidence="1 2">
    <name type="scientific">Nannocystis punicea</name>
    <dbReference type="NCBI Taxonomy" id="2995304"/>
    <lineage>
        <taxon>Bacteria</taxon>
        <taxon>Pseudomonadati</taxon>
        <taxon>Myxococcota</taxon>
        <taxon>Polyangia</taxon>
        <taxon>Nannocystales</taxon>
        <taxon>Nannocystaceae</taxon>
        <taxon>Nannocystis</taxon>
    </lineage>
</organism>
<protein>
    <submittedName>
        <fullName evidence="1">Uncharacterized protein</fullName>
    </submittedName>
</protein>
<sequence>MPRKVRTAAAPPTRTDFEAALQGLGYAAPEPFPHDVCRHRGRPRCAVYTMPSADCRHDPRSFGDLGWRVYEGCEACCMEVGGVLFCGGLYEHVRVFRGQVDITGTTGAGLFELQPAHELLP</sequence>